<dbReference type="SMART" id="SM00663">
    <property type="entry name" value="RPOLA_N"/>
    <property type="match status" value="1"/>
</dbReference>
<evidence type="ECO:0000256" key="4">
    <source>
        <dbReference type="ARBA" id="ARBA00022679"/>
    </source>
</evidence>
<comment type="catalytic activity">
    <reaction evidence="11 12">
        <text>RNA(n) + a ribonucleoside 5'-triphosphate = RNA(n+1) + diphosphate</text>
        <dbReference type="Rhea" id="RHEA:21248"/>
        <dbReference type="Rhea" id="RHEA-COMP:14527"/>
        <dbReference type="Rhea" id="RHEA-COMP:17342"/>
        <dbReference type="ChEBI" id="CHEBI:33019"/>
        <dbReference type="ChEBI" id="CHEBI:61557"/>
        <dbReference type="ChEBI" id="CHEBI:140395"/>
        <dbReference type="EC" id="2.7.7.6"/>
    </reaction>
</comment>
<dbReference type="Gene3D" id="1.10.132.30">
    <property type="match status" value="1"/>
</dbReference>
<keyword evidence="4 12" id="KW-0808">Transferase</keyword>
<accession>A0A6A5CF41</accession>
<keyword evidence="5 12" id="KW-0548">Nucleotidyltransferase</keyword>
<dbReference type="InterPro" id="IPR038120">
    <property type="entry name" value="Rpb1_funnel_sf"/>
</dbReference>
<dbReference type="GeneID" id="68107471"/>
<dbReference type="OMA" id="NEACHHA"/>
<feature type="region of interest" description="Disordered" evidence="13">
    <location>
        <begin position="1466"/>
        <end position="1525"/>
    </location>
</feature>
<dbReference type="Gene3D" id="1.10.274.100">
    <property type="entry name" value="RNA polymerase Rpb1, domain 3"/>
    <property type="match status" value="1"/>
</dbReference>
<evidence type="ECO:0000256" key="5">
    <source>
        <dbReference type="ARBA" id="ARBA00022695"/>
    </source>
</evidence>
<dbReference type="PANTHER" id="PTHR19376:SF11">
    <property type="entry name" value="DNA-DIRECTED RNA POLYMERASE I SUBUNIT RPA1"/>
    <property type="match status" value="1"/>
</dbReference>
<evidence type="ECO:0000256" key="11">
    <source>
        <dbReference type="ARBA" id="ARBA00048552"/>
    </source>
</evidence>
<dbReference type="InterPro" id="IPR006592">
    <property type="entry name" value="RNA_pol_N"/>
</dbReference>
<keyword evidence="16" id="KW-1185">Reference proteome</keyword>
<comment type="similarity">
    <text evidence="2 12">Belongs to the RNA polymerase beta' chain family.</text>
</comment>
<dbReference type="InterPro" id="IPR042102">
    <property type="entry name" value="RNA_pol_Rpb1_3_sf"/>
</dbReference>
<evidence type="ECO:0000256" key="2">
    <source>
        <dbReference type="ARBA" id="ARBA00006460"/>
    </source>
</evidence>
<proteinExistence type="inferred from homology"/>
<dbReference type="Gene3D" id="1.10.357.120">
    <property type="match status" value="1"/>
</dbReference>
<keyword evidence="8" id="KW-0460">Magnesium</keyword>
<feature type="compositionally biased region" description="Acidic residues" evidence="13">
    <location>
        <begin position="154"/>
        <end position="163"/>
    </location>
</feature>
<comment type="subcellular location">
    <subcellularLocation>
        <location evidence="1">Nucleus</location>
    </subcellularLocation>
</comment>
<dbReference type="Pfam" id="PF05000">
    <property type="entry name" value="RNA_pol_Rpb1_4"/>
    <property type="match status" value="1"/>
</dbReference>
<dbReference type="InterPro" id="IPR007083">
    <property type="entry name" value="RNA_pol_Rpb1_4"/>
</dbReference>
<dbReference type="EMBL" id="VFQX01000001">
    <property type="protein sequence ID" value="KAF0985214.1"/>
    <property type="molecule type" value="Genomic_DNA"/>
</dbReference>
<gene>
    <name evidence="15" type="ORF">FDP41_000253</name>
</gene>
<comment type="function">
    <text evidence="12">DNA-dependent RNA polymerase catalyzes the transcription of DNA into RNA using the four ribonucleoside triphosphates as substrates.</text>
</comment>
<evidence type="ECO:0000256" key="7">
    <source>
        <dbReference type="ARBA" id="ARBA00022833"/>
    </source>
</evidence>
<dbReference type="InterPro" id="IPR015699">
    <property type="entry name" value="DNA-dir_RNA_pol1_lsu_N"/>
</dbReference>
<dbReference type="InterPro" id="IPR000722">
    <property type="entry name" value="RNA_pol_asu"/>
</dbReference>
<name>A0A6A5CF41_NAEFO</name>
<dbReference type="Gene3D" id="3.30.1490.180">
    <property type="entry name" value="RNA polymerase ii"/>
    <property type="match status" value="1"/>
</dbReference>
<dbReference type="InterPro" id="IPR007066">
    <property type="entry name" value="RNA_pol_Rpb1_3"/>
</dbReference>
<keyword evidence="7" id="KW-0862">Zinc</keyword>
<feature type="region of interest" description="Disordered" evidence="13">
    <location>
        <begin position="1429"/>
        <end position="1452"/>
    </location>
</feature>
<evidence type="ECO:0000256" key="8">
    <source>
        <dbReference type="ARBA" id="ARBA00022842"/>
    </source>
</evidence>
<keyword evidence="9 12" id="KW-0804">Transcription</keyword>
<feature type="domain" description="RNA polymerase N-terminal" evidence="14">
    <location>
        <begin position="417"/>
        <end position="745"/>
    </location>
</feature>
<keyword evidence="10" id="KW-0539">Nucleus</keyword>
<evidence type="ECO:0000259" key="14">
    <source>
        <dbReference type="SMART" id="SM00663"/>
    </source>
</evidence>
<evidence type="ECO:0000256" key="3">
    <source>
        <dbReference type="ARBA" id="ARBA00022478"/>
    </source>
</evidence>
<dbReference type="Proteomes" id="UP000444721">
    <property type="component" value="Unassembled WGS sequence"/>
</dbReference>
<dbReference type="GO" id="GO:0006351">
    <property type="term" value="P:DNA-templated transcription"/>
    <property type="evidence" value="ECO:0007669"/>
    <property type="project" value="InterPro"/>
</dbReference>
<dbReference type="FunFam" id="2.40.40.20:FF:000019">
    <property type="entry name" value="DNA-directed RNA polymerase II subunit RPB1"/>
    <property type="match status" value="1"/>
</dbReference>
<dbReference type="Gene3D" id="1.10.150.390">
    <property type="match status" value="1"/>
</dbReference>
<evidence type="ECO:0000313" key="16">
    <source>
        <dbReference type="Proteomes" id="UP000444721"/>
    </source>
</evidence>
<evidence type="ECO:0000256" key="6">
    <source>
        <dbReference type="ARBA" id="ARBA00022723"/>
    </source>
</evidence>
<dbReference type="Gene3D" id="4.10.860.120">
    <property type="entry name" value="RNA polymerase II, clamp domain"/>
    <property type="match status" value="1"/>
</dbReference>
<dbReference type="Gene3D" id="6.10.250.2940">
    <property type="match status" value="1"/>
</dbReference>
<dbReference type="GO" id="GO:0005736">
    <property type="term" value="C:RNA polymerase I complex"/>
    <property type="evidence" value="ECO:0007669"/>
    <property type="project" value="TreeGrafter"/>
</dbReference>
<evidence type="ECO:0000256" key="1">
    <source>
        <dbReference type="ARBA" id="ARBA00004123"/>
    </source>
</evidence>
<evidence type="ECO:0000256" key="9">
    <source>
        <dbReference type="ARBA" id="ARBA00023163"/>
    </source>
</evidence>
<dbReference type="Pfam" id="PF00623">
    <property type="entry name" value="RNA_pol_Rpb1_2"/>
    <property type="match status" value="1"/>
</dbReference>
<dbReference type="Pfam" id="PF04998">
    <property type="entry name" value="RNA_pol_Rpb1_5"/>
    <property type="match status" value="1"/>
</dbReference>
<feature type="compositionally biased region" description="Basic and acidic residues" evidence="13">
    <location>
        <begin position="1439"/>
        <end position="1452"/>
    </location>
</feature>
<evidence type="ECO:0000256" key="10">
    <source>
        <dbReference type="ARBA" id="ARBA00023242"/>
    </source>
</evidence>
<keyword evidence="3 12" id="KW-0240">DNA-directed RNA polymerase</keyword>
<dbReference type="InterPro" id="IPR007080">
    <property type="entry name" value="RNA_pol_Rpb1_1"/>
</dbReference>
<dbReference type="VEuPathDB" id="AmoebaDB:FDP41_000253"/>
<dbReference type="EC" id="2.7.7.6" evidence="12"/>
<evidence type="ECO:0000256" key="12">
    <source>
        <dbReference type="RuleBase" id="RU004279"/>
    </source>
</evidence>
<dbReference type="GO" id="GO:0046872">
    <property type="term" value="F:metal ion binding"/>
    <property type="evidence" value="ECO:0007669"/>
    <property type="project" value="UniProtKB-KW"/>
</dbReference>
<dbReference type="VEuPathDB" id="AmoebaDB:NF0060850"/>
<sequence>MSIVIPKSLQFRFFSDEEVDKLSVLEINNPVGHDDFQNPVRGGLYDPRMGLRDNDSLIARCETCGLNHNVCPGHFGHIVLPQPVFNVLLSSEISHVLKLCCPFCEKLHLAPEDKTIYYLVLRLLDCGLTSEAMELLESPFLFLKKYNLDQHVMEDDDEEEQDEGNEKKKKKKKKKKNSSKEIEQSQYSFEEDNPKLVKITHRLIAQQLEKENVLCEHQLYEKFKSDEICFDLKQQIKDKIQKSCPMSLSKIRYTMCKNCHAPKLPFAILNKDSIGFHEYTVNNVEFFKAVKEWLGKCIHKKYLDPQLFDDVDLDADIQKRRAEKPFCLAKNLHSMTSKVQIDSPTLFYNYLHTDEIVDMLDRIYSNGINTATQKIVFRNEENEENELNEAVIECIKSNSIRFMDSYILHSLYGDSPSRVFIRKMLVIPVRFRPISPITVSAKEDGRTMITYVRTDVDTHYLNILKTKRLYEEIESKVGTVEARADNTAVAVLRALQCYVNDMMDSTSNTSSGSNRFYSTLLKKKKATTVTNRGMKQLLDKKEGLIRQSMMGKRLPAMFAKKMSYMETVTNFNIHKMRELVINGAKQYPGANIICKSGKNQADAANAVSPYTRAPLYIQLSVIKSKKQRIALANQLQIGDVVYRHLQDGDMLLMNRQPTLHRPSIMAHKARVIANQRVLRLHYASCKSFNADFDGDEMNAHFPQNPIAQSEARQLMAAHLSFCTPTSGEPLRGLIQDHVSSAVLLTLKDNFLSREDYQEILYSANVFGVNEVIQLEPPTILKPKPLWTGKQVITSLLKHVAKRCTPAGQPVYGVNLDCRTKVKGSVWGGHSEEGTVIIRDNELLTGIFDKSQVGSSKYGILHAFDECYGNEASNMLISCLSRMLTFYLQYFSISCGIDDCLLSKQGEEGRISSLSQANEACHHATASFCGLSKKKEVNQYDHDKVKEFLAKHMLNPAITQQTGEIINEKIVRKLDSTVKKSINKFTTKAINDAIPMGQYKAFPYNMLSLMTETGAKGSMVNSSQIAVCLGLQEFEGKRVSVQPKSGRTLPSFDSFDSSNIANGYVASRFLTGIKPQEFFFHCMAGRDGLIDTAVKTARSGYLQRCLIKHLEDISIQYDGTVRNSNKTVLQFSYGGNNIDPIKTGYMHQFDFMRMNDKLLAQRYREESALEYTKDVKEWQEKAKNMKSTVYKGDYVTVENPWNYFGAVSEAFQNKLDKYIDTTKKTILTDTTKKFSPERIKRLAYLKYLRSLANPGEAVGILSAQSIGEPSTQMTLNTFHFAGLDMAHVTVGIPRLAELFMKGTTRVLTMTVPVKKECAQYEVEKIYQYADSISKLPFFRVLTDMDIQEQFKFTADVKQKQISVTLYFDMKDITQYYQISKELFEKKVKTLLILLTAKIIFPKKLLYARMRSMLAKVASFAGHGISNTSDAAESAENASGDEEKSSNKKDKSAMDAFSGKDTEAILKEVNDEDNNQYTDKPKQKKKKKKHDDDDDEEEDAAEVLDEDDTSKKGKTNDSDVPLPASVDDNLSGDDLFISTFKDALGAYEVYDINTDEGIVNFVFSQKSDSGKVYIAEGIQDVLKNCYLQKVDGIENVTVVPTNEGYDLSIEGFNFHALHSLPSSHELLDLNRLVTNNVNIMADYYGIESGYGLIVRDVKHVFEMYGMDVSAAHIELIADYLTSRGFYTSCNRHTLKNSPSTFYRSSFEQACQNLLKAAVRNETDQLISPTARVAMGTPVKFGTGSFDLLIPNK</sequence>
<dbReference type="SUPFAM" id="SSF64484">
    <property type="entry name" value="beta and beta-prime subunits of DNA dependent RNA-polymerase"/>
    <property type="match status" value="1"/>
</dbReference>
<feature type="region of interest" description="Disordered" evidence="13">
    <location>
        <begin position="154"/>
        <end position="187"/>
    </location>
</feature>
<dbReference type="VEuPathDB" id="AmoebaDB:NfTy_024580"/>
<dbReference type="CDD" id="cd01435">
    <property type="entry name" value="RNAP_I_RPA1_N"/>
    <property type="match status" value="1"/>
</dbReference>
<evidence type="ECO:0000313" key="15">
    <source>
        <dbReference type="EMBL" id="KAF0985214.1"/>
    </source>
</evidence>
<evidence type="ECO:0000256" key="13">
    <source>
        <dbReference type="SAM" id="MobiDB-lite"/>
    </source>
</evidence>
<dbReference type="PANTHER" id="PTHR19376">
    <property type="entry name" value="DNA-DIRECTED RNA POLYMERASE"/>
    <property type="match status" value="1"/>
</dbReference>
<organism evidence="15 16">
    <name type="scientific">Naegleria fowleri</name>
    <name type="common">Brain eating amoeba</name>
    <dbReference type="NCBI Taxonomy" id="5763"/>
    <lineage>
        <taxon>Eukaryota</taxon>
        <taxon>Discoba</taxon>
        <taxon>Heterolobosea</taxon>
        <taxon>Tetramitia</taxon>
        <taxon>Eutetramitia</taxon>
        <taxon>Vahlkampfiidae</taxon>
        <taxon>Naegleria</taxon>
    </lineage>
</organism>
<protein>
    <recommendedName>
        <fullName evidence="12">DNA-directed RNA polymerase subunit</fullName>
        <ecNumber evidence="12">2.7.7.6</ecNumber>
    </recommendedName>
</protein>
<feature type="compositionally biased region" description="Acidic residues" evidence="13">
    <location>
        <begin position="1490"/>
        <end position="1506"/>
    </location>
</feature>
<comment type="caution">
    <text evidence="15">The sequence shown here is derived from an EMBL/GenBank/DDBJ whole genome shotgun (WGS) entry which is preliminary data.</text>
</comment>
<dbReference type="Pfam" id="PF04997">
    <property type="entry name" value="RNA_pol_Rpb1_1"/>
    <property type="match status" value="1"/>
</dbReference>
<dbReference type="OrthoDB" id="270392at2759"/>
<feature type="compositionally biased region" description="Basic residues" evidence="13">
    <location>
        <begin position="167"/>
        <end position="177"/>
    </location>
</feature>
<dbReference type="GO" id="GO:0003677">
    <property type="term" value="F:DNA binding"/>
    <property type="evidence" value="ECO:0007669"/>
    <property type="project" value="InterPro"/>
</dbReference>
<keyword evidence="6" id="KW-0479">Metal-binding</keyword>
<dbReference type="InterPro" id="IPR045867">
    <property type="entry name" value="DNA-dir_RpoC_beta_prime"/>
</dbReference>
<dbReference type="GO" id="GO:0003899">
    <property type="term" value="F:DNA-directed RNA polymerase activity"/>
    <property type="evidence" value="ECO:0007669"/>
    <property type="project" value="UniProtKB-EC"/>
</dbReference>
<dbReference type="InterPro" id="IPR044893">
    <property type="entry name" value="RNA_pol_Rpb1_clamp_domain"/>
</dbReference>
<dbReference type="Gene3D" id="2.40.40.20">
    <property type="match status" value="1"/>
</dbReference>
<reference evidence="15 16" key="1">
    <citation type="journal article" date="2019" name="Sci. Rep.">
        <title>Nanopore sequencing improves the draft genome of the human pathogenic amoeba Naegleria fowleri.</title>
        <authorList>
            <person name="Liechti N."/>
            <person name="Schurch N."/>
            <person name="Bruggmann R."/>
            <person name="Wittwer M."/>
        </authorList>
    </citation>
    <scope>NUCLEOTIDE SEQUENCE [LARGE SCALE GENOMIC DNA]</scope>
    <source>
        <strain evidence="15 16">ATCC 30894</strain>
    </source>
</reference>
<dbReference type="InterPro" id="IPR007081">
    <property type="entry name" value="RNA_pol_Rpb1_5"/>
</dbReference>
<dbReference type="Pfam" id="PF04983">
    <property type="entry name" value="RNA_pol_Rpb1_3"/>
    <property type="match status" value="1"/>
</dbReference>
<dbReference type="RefSeq" id="XP_044569927.1">
    <property type="nucleotide sequence ID" value="XM_044705734.1"/>
</dbReference>